<dbReference type="InterPro" id="IPR039538">
    <property type="entry name" value="BetI_C"/>
</dbReference>
<name>A0A1G9ASX9_9RHOB</name>
<dbReference type="GO" id="GO:0019285">
    <property type="term" value="P:glycine betaine biosynthetic process from choline"/>
    <property type="evidence" value="ECO:0007669"/>
    <property type="project" value="UniProtKB-UniRule"/>
</dbReference>
<dbReference type="InterPro" id="IPR017757">
    <property type="entry name" value="Tscrpt_rep_BetI"/>
</dbReference>
<dbReference type="NCBIfam" id="NF001978">
    <property type="entry name" value="PRK00767.1"/>
    <property type="match status" value="1"/>
</dbReference>
<evidence type="ECO:0000256" key="6">
    <source>
        <dbReference type="ARBA" id="ARBA00024936"/>
    </source>
</evidence>
<dbReference type="EMBL" id="FNFV01000002">
    <property type="protein sequence ID" value="SDK30422.1"/>
    <property type="molecule type" value="Genomic_DNA"/>
</dbReference>
<dbReference type="InterPro" id="IPR050109">
    <property type="entry name" value="HTH-type_TetR-like_transc_reg"/>
</dbReference>
<comment type="function">
    <text evidence="7">Repressor involved in choline regulation of the bet genes.</text>
</comment>
<comment type="pathway">
    <text evidence="1 7">Amine and polyamine biosynthesis; betaine biosynthesis via choline pathway [regulation].</text>
</comment>
<dbReference type="AlphaFoldDB" id="A0A1G9ASX9"/>
<evidence type="ECO:0000256" key="8">
    <source>
        <dbReference type="PROSITE-ProRule" id="PRU00335"/>
    </source>
</evidence>
<evidence type="ECO:0000256" key="5">
    <source>
        <dbReference type="ARBA" id="ARBA00023163"/>
    </source>
</evidence>
<evidence type="ECO:0000256" key="4">
    <source>
        <dbReference type="ARBA" id="ARBA00023125"/>
    </source>
</evidence>
<keyword evidence="3 7" id="KW-0805">Transcription regulation</keyword>
<evidence type="ECO:0000256" key="2">
    <source>
        <dbReference type="ARBA" id="ARBA00022491"/>
    </source>
</evidence>
<protein>
    <recommendedName>
        <fullName evidence="7">HTH-type transcriptional regulator BetI</fullName>
    </recommendedName>
</protein>
<evidence type="ECO:0000313" key="11">
    <source>
        <dbReference type="Proteomes" id="UP000199328"/>
    </source>
</evidence>
<accession>A0A1G9ASX9</accession>
<feature type="domain" description="HTH tetR-type" evidence="9">
    <location>
        <begin position="8"/>
        <end position="68"/>
    </location>
</feature>
<dbReference type="GO" id="GO:0000976">
    <property type="term" value="F:transcription cis-regulatory region binding"/>
    <property type="evidence" value="ECO:0007669"/>
    <property type="project" value="TreeGrafter"/>
</dbReference>
<dbReference type="InterPro" id="IPR023772">
    <property type="entry name" value="DNA-bd_HTH_TetR-type_CS"/>
</dbReference>
<evidence type="ECO:0000256" key="1">
    <source>
        <dbReference type="ARBA" id="ARBA00004719"/>
    </source>
</evidence>
<dbReference type="InterPro" id="IPR001647">
    <property type="entry name" value="HTH_TetR"/>
</dbReference>
<dbReference type="Gene3D" id="1.10.357.10">
    <property type="entry name" value="Tetracycline Repressor, domain 2"/>
    <property type="match status" value="1"/>
</dbReference>
<keyword evidence="5 7" id="KW-0804">Transcription</keyword>
<dbReference type="GO" id="GO:0045892">
    <property type="term" value="P:negative regulation of DNA-templated transcription"/>
    <property type="evidence" value="ECO:0007669"/>
    <property type="project" value="UniProtKB-UniRule"/>
</dbReference>
<dbReference type="SUPFAM" id="SSF46689">
    <property type="entry name" value="Homeodomain-like"/>
    <property type="match status" value="1"/>
</dbReference>
<dbReference type="GO" id="GO:0003700">
    <property type="term" value="F:DNA-binding transcription factor activity"/>
    <property type="evidence" value="ECO:0007669"/>
    <property type="project" value="UniProtKB-UniRule"/>
</dbReference>
<dbReference type="PANTHER" id="PTHR30055:SF234">
    <property type="entry name" value="HTH-TYPE TRANSCRIPTIONAL REGULATOR BETI"/>
    <property type="match status" value="1"/>
</dbReference>
<reference evidence="11" key="1">
    <citation type="submission" date="2016-10" db="EMBL/GenBank/DDBJ databases">
        <authorList>
            <person name="Varghese N."/>
            <person name="Submissions S."/>
        </authorList>
    </citation>
    <scope>NUCLEOTIDE SEQUENCE [LARGE SCALE GENOMIC DNA]</scope>
    <source>
        <strain evidence="11">CGMCC 1.10789</strain>
    </source>
</reference>
<dbReference type="InterPro" id="IPR036271">
    <property type="entry name" value="Tet_transcr_reg_TetR-rel_C_sf"/>
</dbReference>
<sequence>MPKLGMEPIRRQALVQATIAEIGHVGSLDVTVSRIARRAGVSAALAHHYFGNKERLFLAAMRHILAVYGRSVREALRTAESPRARLDAIIRASFGPENFDDATISAWLNFYVAARLSPEASRLLAIYQRRLRSNLLHALRPLVGPRAAQLAEAIAALIDGLYIRAALAPKAPDATAEIALVRDVIDALIGEAP</sequence>
<dbReference type="HAMAP" id="MF_00768">
    <property type="entry name" value="HTH_type_BetI"/>
    <property type="match status" value="1"/>
</dbReference>
<evidence type="ECO:0000256" key="7">
    <source>
        <dbReference type="HAMAP-Rule" id="MF_00768"/>
    </source>
</evidence>
<dbReference type="OrthoDB" id="7618612at2"/>
<keyword evidence="4 7" id="KW-0238">DNA-binding</keyword>
<organism evidence="10 11">
    <name type="scientific">Meinhardsimonia xiamenensis</name>
    <dbReference type="NCBI Taxonomy" id="990712"/>
    <lineage>
        <taxon>Bacteria</taxon>
        <taxon>Pseudomonadati</taxon>
        <taxon>Pseudomonadota</taxon>
        <taxon>Alphaproteobacteria</taxon>
        <taxon>Rhodobacterales</taxon>
        <taxon>Paracoccaceae</taxon>
        <taxon>Meinhardsimonia</taxon>
    </lineage>
</organism>
<evidence type="ECO:0000313" key="10">
    <source>
        <dbReference type="EMBL" id="SDK30422.1"/>
    </source>
</evidence>
<dbReference type="InterPro" id="IPR009057">
    <property type="entry name" value="Homeodomain-like_sf"/>
</dbReference>
<dbReference type="PROSITE" id="PS50977">
    <property type="entry name" value="HTH_TETR_2"/>
    <property type="match status" value="1"/>
</dbReference>
<dbReference type="Pfam" id="PF13977">
    <property type="entry name" value="TetR_C_6"/>
    <property type="match status" value="1"/>
</dbReference>
<dbReference type="NCBIfam" id="TIGR03384">
    <property type="entry name" value="betaine_BetI"/>
    <property type="match status" value="1"/>
</dbReference>
<evidence type="ECO:0000259" key="9">
    <source>
        <dbReference type="PROSITE" id="PS50977"/>
    </source>
</evidence>
<keyword evidence="2 7" id="KW-0678">Repressor</keyword>
<keyword evidence="11" id="KW-1185">Reference proteome</keyword>
<gene>
    <name evidence="7" type="primary">betI</name>
    <name evidence="10" type="ORF">SAMN05216257_102266</name>
</gene>
<evidence type="ECO:0000256" key="3">
    <source>
        <dbReference type="ARBA" id="ARBA00023015"/>
    </source>
</evidence>
<dbReference type="UniPathway" id="UPA00529"/>
<proteinExistence type="inferred from homology"/>
<dbReference type="PANTHER" id="PTHR30055">
    <property type="entry name" value="HTH-TYPE TRANSCRIPTIONAL REGULATOR RUTR"/>
    <property type="match status" value="1"/>
</dbReference>
<dbReference type="Proteomes" id="UP000199328">
    <property type="component" value="Unassembled WGS sequence"/>
</dbReference>
<comment type="function">
    <text evidence="6">Repressor involved in the biosynthesis of the osmoprotectant glycine betaine. It represses transcription of the choline transporter BetT and the genes of BetAB involved in the synthesis of glycine betaine.</text>
</comment>
<dbReference type="STRING" id="990712.SAMN05216257_102266"/>
<dbReference type="PROSITE" id="PS01081">
    <property type="entry name" value="HTH_TETR_1"/>
    <property type="match status" value="1"/>
</dbReference>
<dbReference type="Pfam" id="PF00440">
    <property type="entry name" value="TetR_N"/>
    <property type="match status" value="1"/>
</dbReference>
<dbReference type="SUPFAM" id="SSF48498">
    <property type="entry name" value="Tetracyclin repressor-like, C-terminal domain"/>
    <property type="match status" value="1"/>
</dbReference>
<feature type="DNA-binding region" description="H-T-H motif" evidence="7 8">
    <location>
        <begin position="31"/>
        <end position="50"/>
    </location>
</feature>